<keyword evidence="1" id="KW-0802">TPR repeat</keyword>
<dbReference type="SUPFAM" id="SSF48452">
    <property type="entry name" value="TPR-like"/>
    <property type="match status" value="1"/>
</dbReference>
<dbReference type="PROSITE" id="PS50853">
    <property type="entry name" value="FN3"/>
    <property type="match status" value="2"/>
</dbReference>
<reference evidence="4 5" key="1">
    <citation type="journal article" date="2016" name="Nat. Commun.">
        <title>Thousands of microbial genomes shed light on interconnected biogeochemical processes in an aquifer system.</title>
        <authorList>
            <person name="Anantharaman K."/>
            <person name="Brown C.T."/>
            <person name="Hug L.A."/>
            <person name="Sharon I."/>
            <person name="Castelle C.J."/>
            <person name="Probst A.J."/>
            <person name="Thomas B.C."/>
            <person name="Singh A."/>
            <person name="Wilkins M.J."/>
            <person name="Karaoz U."/>
            <person name="Brodie E.L."/>
            <person name="Williams K.H."/>
            <person name="Hubbard S.S."/>
            <person name="Banfield J.F."/>
        </authorList>
    </citation>
    <scope>NUCLEOTIDE SEQUENCE [LARGE SCALE GENOMIC DNA]</scope>
</reference>
<evidence type="ECO:0000313" key="5">
    <source>
        <dbReference type="Proteomes" id="UP000177583"/>
    </source>
</evidence>
<dbReference type="SUPFAM" id="SSF49265">
    <property type="entry name" value="Fibronectin type III"/>
    <property type="match status" value="1"/>
</dbReference>
<organism evidence="4 5">
    <name type="scientific">Candidatus Lambdaproteobacteria bacterium RIFOXYD2_FULL_56_26</name>
    <dbReference type="NCBI Taxonomy" id="1817773"/>
    <lineage>
        <taxon>Bacteria</taxon>
        <taxon>Pseudomonadati</taxon>
        <taxon>Pseudomonadota</taxon>
        <taxon>Candidatus Lambdaproteobacteria</taxon>
    </lineage>
</organism>
<feature type="domain" description="Fibronectin type-III" evidence="3">
    <location>
        <begin position="363"/>
        <end position="453"/>
    </location>
</feature>
<dbReference type="InterPro" id="IPR019734">
    <property type="entry name" value="TPR_rpt"/>
</dbReference>
<dbReference type="InterPro" id="IPR011990">
    <property type="entry name" value="TPR-like_helical_dom_sf"/>
</dbReference>
<dbReference type="InterPro" id="IPR036116">
    <property type="entry name" value="FN3_sf"/>
</dbReference>
<dbReference type="InterPro" id="IPR003961">
    <property type="entry name" value="FN3_dom"/>
</dbReference>
<protein>
    <recommendedName>
        <fullName evidence="3">Fibronectin type-III domain-containing protein</fullName>
    </recommendedName>
</protein>
<evidence type="ECO:0000256" key="2">
    <source>
        <dbReference type="SAM" id="MobiDB-lite"/>
    </source>
</evidence>
<feature type="domain" description="Fibronectin type-III" evidence="3">
    <location>
        <begin position="272"/>
        <end position="362"/>
    </location>
</feature>
<evidence type="ECO:0000256" key="1">
    <source>
        <dbReference type="PROSITE-ProRule" id="PRU00339"/>
    </source>
</evidence>
<dbReference type="SMART" id="SM00060">
    <property type="entry name" value="FN3"/>
    <property type="match status" value="2"/>
</dbReference>
<comment type="caution">
    <text evidence="4">The sequence shown here is derived from an EMBL/GenBank/DDBJ whole genome shotgun (WGS) entry which is preliminary data.</text>
</comment>
<feature type="region of interest" description="Disordered" evidence="2">
    <location>
        <begin position="1509"/>
        <end position="1531"/>
    </location>
</feature>
<feature type="compositionally biased region" description="Polar residues" evidence="2">
    <location>
        <begin position="1509"/>
        <end position="1530"/>
    </location>
</feature>
<evidence type="ECO:0000259" key="3">
    <source>
        <dbReference type="PROSITE" id="PS50853"/>
    </source>
</evidence>
<accession>A0A1F6GTY2</accession>
<dbReference type="Gene3D" id="2.60.40.10">
    <property type="entry name" value="Immunoglobulins"/>
    <property type="match status" value="2"/>
</dbReference>
<gene>
    <name evidence="4" type="ORF">A2557_00660</name>
</gene>
<dbReference type="EMBL" id="MFNF01000031">
    <property type="protein sequence ID" value="OGH01615.1"/>
    <property type="molecule type" value="Genomic_DNA"/>
</dbReference>
<proteinExistence type="predicted"/>
<dbReference type="Gene3D" id="1.25.40.10">
    <property type="entry name" value="Tetratricopeptide repeat domain"/>
    <property type="match status" value="1"/>
</dbReference>
<sequence length="1846" mass="200680">MAAGFNSLFQPTYQKGGDITISPLELNWLTESQAFGLSFAVHNQSETAQKLVATLVVEGPKGRKWKSIPLPVLKAGQKVRYKARLAASFLLSPKPVHIEVKLYREHYRYILDKSSNAQELKLQFEPQKTQVYILDKRKNEAPRQQTLAIRPPKKGTRTVAFKLLEAQPEGLESALALAPGPREAGSFVGVAGDGQVSLSWPAQEGVSLYRVSISPMPNFPPSQTERVEVAGTRYLHQQVENGKKFFYRLEGKKNGVYAQIGPVAALTPLAPPPDPPVVTATLDQGKAKLVWEGVKGATQYHLYCDPDPLVGKTKGKKIPSVQSGYELTGLNPGETLYCVLTAANGSAESLESARVKLAVPRPKPAAPVPNTKVGDGIVWLEWPEVKGATGYQVEWSGSSDFVPAKTQSLQLQEPRFRHAGLPNGVEVFYRVKAATPEGFGPDSPVRSAVPKLPQVAETPVSELAAQVSLDDYLKLPSDPDFQVDISDPNRAKAARLAGVKNLESLDLAQKDQAIALAVAQGQGNALAGALSDQLDQEPGNLNLTLSLSKVLHEQGNVTAALNVLNSSLGRISISARAAVNQELKVKVDKGSTSLGPQSDQAFLTEEFAKLGKALLEQRKYEEALSAYQSLATLSEEYPMLHYQLGQVRRGLKQYNQSKEEFIQQNHPKLTLEQRIQDLKALFEVIALAPDMASVKKAKEALSQLAADHPEEAKKARVPEDLAQLDRFFAKMEKERLAGLSDLGVSLDPNLNLGQLQPGQEFYLDLKIANLGQKSSSPFGVSFKIESEEGHLTYDLSAKDRFEPLVPKSEPLVFSKRLTVPTQAPFGRYRLVASVEQEGETLEVGLENNKAASAYGLSLVEPKPDLGITLKTAPADLNLDGKKPVVAQWTVANKGFLASGSFVIEVSLVSKEGKEIPLSRSPELGPVKENGASLDWNMEAALPSALPEGRFQLVAKLVPGKRPGPKDLNPGNDRFASIQEFQYTAPFVDPQLGLAQALEPAWVLPGQPFEVKLALKNRGNRPAGPLWVSYQLVGQDGKTYPLGGSEKILGLDPAKGASLWTETLRPPSSAPQGAYQLVAHLEGPGLSEVSKVAGPVKTEPQVHLLPLYDQTQPAASKERLAQRLAKDPTDLPAHLGAVRMAALSRDESALATEVNRTLSLYAGAAPSLAGKENLKAEQEYLRQDLTLLAQELSQLGRSTAGESLLQRLHLSFPESTSLTLELAQAQARQGRKGQARETLTQGMNKKPDLSLVLALAAMVEPGPEAQALLSPAYRKLIDEAPPEAKARLKVFSKASLDSLQLKKAVPDPWAGFRLDFAQKSGQVVLRPGQTLEIPLRFTQREPLARPIEVYFVLEGEEGQRYDLPEVLKLKGLPERSSEQTVALKVPDFLPLGRYRLRTWVESPGLGIAVGDSTDYGFLKGAVDLKIRQFTHEVAGKGRLKLQLAWENQGAAEAQGNRLSLYREDPKTKALTPLAVSPLEDMAAFSGSVSTELELETPLPESGKLVAWVESQSAQGQDNGPDNRATSPNPLGSQKERLVLLGLETQGTRIEPGSLLSGELRLKGKPEPKETAVLVLTQGDQRYPLGTVNLDPSVPEDPQGERRYPFSLPCPPLVQGRFELVAQLGERKLTSIAPLAYGPARLWIDKVVLGNPGLFAGGELNLGLFVSNQGLSKSKEQTIKVTLEGPGAYPLGEVQLEPVEALALGNLVQARLPLPEGLKNGSYLLHLEGPGLDVKTAANLLVQPILALSPKEVDVILPGAIPTFEWKGPQGHRYRLVFSANPGFDTQERLDLNWTDSASLTPSEAEWRLIWGLSRSGQKPVYWRIEGQNQTKTPMNSGPQRLQLRNRI</sequence>
<name>A0A1F6GTY2_9PROT</name>
<evidence type="ECO:0000313" key="4">
    <source>
        <dbReference type="EMBL" id="OGH01615.1"/>
    </source>
</evidence>
<dbReference type="Proteomes" id="UP000177583">
    <property type="component" value="Unassembled WGS sequence"/>
</dbReference>
<feature type="repeat" description="TPR" evidence="1">
    <location>
        <begin position="604"/>
        <end position="637"/>
    </location>
</feature>
<dbReference type="PROSITE" id="PS50005">
    <property type="entry name" value="TPR"/>
    <property type="match status" value="1"/>
</dbReference>
<dbReference type="InterPro" id="IPR013783">
    <property type="entry name" value="Ig-like_fold"/>
</dbReference>